<evidence type="ECO:0000256" key="1">
    <source>
        <dbReference type="SAM" id="MobiDB-lite"/>
    </source>
</evidence>
<organism evidence="4 5">
    <name type="scientific">Myripristis murdjan</name>
    <name type="common">pinecone soldierfish</name>
    <dbReference type="NCBI Taxonomy" id="586833"/>
    <lineage>
        <taxon>Eukaryota</taxon>
        <taxon>Metazoa</taxon>
        <taxon>Chordata</taxon>
        <taxon>Craniata</taxon>
        <taxon>Vertebrata</taxon>
        <taxon>Euteleostomi</taxon>
        <taxon>Actinopterygii</taxon>
        <taxon>Neopterygii</taxon>
        <taxon>Teleostei</taxon>
        <taxon>Neoteleostei</taxon>
        <taxon>Acanthomorphata</taxon>
        <taxon>Holocentriformes</taxon>
        <taxon>Holocentridae</taxon>
        <taxon>Myripristis</taxon>
    </lineage>
</organism>
<reference evidence="4" key="1">
    <citation type="submission" date="2019-06" db="EMBL/GenBank/DDBJ databases">
        <authorList>
            <consortium name="Wellcome Sanger Institute Data Sharing"/>
        </authorList>
    </citation>
    <scope>NUCLEOTIDE SEQUENCE [LARGE SCALE GENOMIC DNA]</scope>
</reference>
<dbReference type="InterPro" id="IPR057534">
    <property type="entry name" value="MXRA7_helical"/>
</dbReference>
<reference evidence="4" key="3">
    <citation type="submission" date="2025-09" db="UniProtKB">
        <authorList>
            <consortium name="Ensembl"/>
        </authorList>
    </citation>
    <scope>IDENTIFICATION</scope>
</reference>
<dbReference type="Ensembl" id="ENSMMDT00005045826.1">
    <property type="protein sequence ID" value="ENSMMDP00005044934.1"/>
    <property type="gene ID" value="ENSMMDG00005020608.1"/>
</dbReference>
<dbReference type="GeneTree" id="ENSGT00940000163380"/>
<evidence type="ECO:0000313" key="4">
    <source>
        <dbReference type="Ensembl" id="ENSMMDP00005044934.1"/>
    </source>
</evidence>
<dbReference type="RefSeq" id="XP_029933336.1">
    <property type="nucleotide sequence ID" value="XM_030077476.1"/>
</dbReference>
<dbReference type="Pfam" id="PF25473">
    <property type="entry name" value="MXRA7_helical"/>
    <property type="match status" value="1"/>
</dbReference>
<feature type="region of interest" description="Disordered" evidence="1">
    <location>
        <begin position="48"/>
        <end position="71"/>
    </location>
</feature>
<evidence type="ECO:0000256" key="2">
    <source>
        <dbReference type="SAM" id="SignalP"/>
    </source>
</evidence>
<feature type="compositionally biased region" description="Low complexity" evidence="1">
    <location>
        <begin position="104"/>
        <end position="116"/>
    </location>
</feature>
<feature type="signal peptide" evidence="2">
    <location>
        <begin position="1"/>
        <end position="20"/>
    </location>
</feature>
<dbReference type="PANTHER" id="PTHR21845:SF2">
    <property type="entry name" value="MATRIX-REMODELING-ASSOCIATED PROTEIN 7"/>
    <property type="match status" value="1"/>
</dbReference>
<feature type="region of interest" description="Disordered" evidence="1">
    <location>
        <begin position="90"/>
        <end position="140"/>
    </location>
</feature>
<name>A0A668AAK2_9TELE</name>
<reference evidence="4" key="2">
    <citation type="submission" date="2025-08" db="UniProtKB">
        <authorList>
            <consortium name="Ensembl"/>
        </authorList>
    </citation>
    <scope>IDENTIFICATION</scope>
</reference>
<dbReference type="CTD" id="439921"/>
<gene>
    <name evidence="4" type="primary">LOC115377614</name>
</gene>
<proteinExistence type="predicted"/>
<dbReference type="OrthoDB" id="5983600at2759"/>
<dbReference type="PANTHER" id="PTHR21845">
    <property type="entry name" value="TRANSMEMBRANE ANCHOR PROTEIN 1"/>
    <property type="match status" value="1"/>
</dbReference>
<dbReference type="AlphaFoldDB" id="A0A668AAK2"/>
<feature type="domain" description="Matrix-remodeling-associated protein 7 helical" evidence="3">
    <location>
        <begin position="183"/>
        <end position="242"/>
    </location>
</feature>
<feature type="chain" id="PRO_5025436990" evidence="2">
    <location>
        <begin position="21"/>
        <end position="243"/>
    </location>
</feature>
<evidence type="ECO:0000259" key="3">
    <source>
        <dbReference type="Pfam" id="PF25473"/>
    </source>
</evidence>
<keyword evidence="5" id="KW-1185">Reference proteome</keyword>
<dbReference type="GeneID" id="115377614"/>
<keyword evidence="2" id="KW-0732">Signal</keyword>
<dbReference type="Proteomes" id="UP000472263">
    <property type="component" value="Chromosome 19"/>
</dbReference>
<evidence type="ECO:0000313" key="5">
    <source>
        <dbReference type="Proteomes" id="UP000472263"/>
    </source>
</evidence>
<dbReference type="InParanoid" id="A0A668AAK2"/>
<protein>
    <submittedName>
        <fullName evidence="4">Matrix-remodeling-associated protein 7-like</fullName>
    </submittedName>
</protein>
<accession>A0A668AAK2</accession>
<dbReference type="InterPro" id="IPR026622">
    <property type="entry name" value="Mxra7"/>
</dbReference>
<sequence length="243" mass="26458">MDLTFILSAIIFTLLAIVVATSLFNGSTSSADFAMGYFGHKGDGKAGGGLGKSAPKQNGHLPDKKNAVDDWSELTGSHDHWDVVKSVLSEETHAHPPTEEVAASVERSTSSPSSDRPPSREMSLDVDSSSEASSGRSRRSFIGLSDKELLKCAFSHPQTEGATESPVSNDKVESAANNSLRYIPGKARTSHLETMMSRQELEEERRVQREQLAAIFQLLQDNKETFGEVSEGDIEEQLKLYSI</sequence>